<keyword evidence="3" id="KW-1185">Reference proteome</keyword>
<sequence>MSDPSRYVGRDKESRATVIFVIGLLIAGVALLTLFGSGVADRALDRSPIGLRAIGPWLRQAELPARVSHPRLHPRVEDLGLRVLPLFDIDLGYEEGPPETLEDRMNSTTLRDIDLDNFTTKITEIPTVVLLPKWRGAMVETGIAHDQSLIPLGDLYKLKNQIGLERAGLHRGGPEFAEVEVEPGQTIALFHAQTFVASILPDHCRSELAFAGGVLVMACDQDEVGFPVYFVADPDLMNNHGLGVADNAAFVPALLDRLRGSGDLPVYIDNSPDLLTTIEREEERQDYSRGYEEFARFFDYPFTVFWAALLMVLAVLFWRGAVRFGPLDTGERFAVERSKRAAITAKARLLRLSGSDGRMVADFVRTQLNDLAMRSFGGQPMQDVERRFLTFIARRDPDLARDFGALADDLIQNAASMPEAQLHRNLAHYHSLLKRVVTIHGPV</sequence>
<reference evidence="2 3" key="1">
    <citation type="submission" date="2022-10" db="EMBL/GenBank/DDBJ databases">
        <title>Defluviimonas sp. nov., isolated from ocean surface sediments.</title>
        <authorList>
            <person name="He W."/>
            <person name="Wang L."/>
            <person name="Zhang D.-F."/>
        </authorList>
    </citation>
    <scope>NUCLEOTIDE SEQUENCE [LARGE SCALE GENOMIC DNA]</scope>
    <source>
        <strain evidence="2 3">WL0050</strain>
    </source>
</reference>
<keyword evidence="1" id="KW-0812">Transmembrane</keyword>
<dbReference type="EMBL" id="JAOWKZ010000002">
    <property type="protein sequence ID" value="MCV2871939.1"/>
    <property type="molecule type" value="Genomic_DNA"/>
</dbReference>
<feature type="transmembrane region" description="Helical" evidence="1">
    <location>
        <begin position="297"/>
        <end position="318"/>
    </location>
</feature>
<keyword evidence="1" id="KW-0472">Membrane</keyword>
<keyword evidence="1" id="KW-1133">Transmembrane helix</keyword>
<organism evidence="2 3">
    <name type="scientific">Albidovulum litorale</name>
    <dbReference type="NCBI Taxonomy" id="2984134"/>
    <lineage>
        <taxon>Bacteria</taxon>
        <taxon>Pseudomonadati</taxon>
        <taxon>Pseudomonadota</taxon>
        <taxon>Alphaproteobacteria</taxon>
        <taxon>Rhodobacterales</taxon>
        <taxon>Paracoccaceae</taxon>
        <taxon>Albidovulum</taxon>
    </lineage>
</organism>
<dbReference type="Proteomes" id="UP001652564">
    <property type="component" value="Unassembled WGS sequence"/>
</dbReference>
<proteinExistence type="predicted"/>
<evidence type="ECO:0000256" key="1">
    <source>
        <dbReference type="SAM" id="Phobius"/>
    </source>
</evidence>
<dbReference type="RefSeq" id="WP_263739144.1">
    <property type="nucleotide sequence ID" value="NZ_JAOWKZ010000002.1"/>
</dbReference>
<comment type="caution">
    <text evidence="2">The sequence shown here is derived from an EMBL/GenBank/DDBJ whole genome shotgun (WGS) entry which is preliminary data.</text>
</comment>
<evidence type="ECO:0000313" key="3">
    <source>
        <dbReference type="Proteomes" id="UP001652564"/>
    </source>
</evidence>
<gene>
    <name evidence="2" type="ORF">OEZ71_06480</name>
</gene>
<feature type="transmembrane region" description="Helical" evidence="1">
    <location>
        <begin position="16"/>
        <end position="36"/>
    </location>
</feature>
<protein>
    <recommendedName>
        <fullName evidence="4">DUF4350 domain-containing protein</fullName>
    </recommendedName>
</protein>
<accession>A0ABT2ZLE7</accession>
<evidence type="ECO:0008006" key="4">
    <source>
        <dbReference type="Google" id="ProtNLM"/>
    </source>
</evidence>
<name>A0ABT2ZLE7_9RHOB</name>
<evidence type="ECO:0000313" key="2">
    <source>
        <dbReference type="EMBL" id="MCV2871939.1"/>
    </source>
</evidence>